<evidence type="ECO:0000313" key="4">
    <source>
        <dbReference type="EMBL" id="KAH8487873.1"/>
    </source>
</evidence>
<comment type="caution">
    <text evidence="4">The sequence shown here is derived from an EMBL/GenBank/DDBJ whole genome shotgun (WGS) entry which is preliminary data.</text>
</comment>
<dbReference type="AlphaFoldDB" id="A0A8T2X656"/>
<reference evidence="4" key="1">
    <citation type="journal article" date="2021" name="J. Hered.">
        <title>Genome Assembly of Salicaceae Populus deltoides (Eastern Cottonwood) I-69 Based on Nanopore Sequencing and Hi-C Technologies.</title>
        <authorList>
            <person name="Bai S."/>
            <person name="Wu H."/>
            <person name="Zhang J."/>
            <person name="Pan Z."/>
            <person name="Zhao W."/>
            <person name="Li Z."/>
            <person name="Tong C."/>
        </authorList>
    </citation>
    <scope>NUCLEOTIDE SEQUENCE</scope>
    <source>
        <tissue evidence="4">Leaf</tissue>
    </source>
</reference>
<comment type="catalytic activity">
    <reaction evidence="1">
        <text>S-ubiquitinyl-[E2 ubiquitin-conjugating enzyme]-L-cysteine + [acceptor protein]-L-lysine = [E2 ubiquitin-conjugating enzyme]-L-cysteine + N(6)-ubiquitinyl-[acceptor protein]-L-lysine.</text>
        <dbReference type="EC" id="2.3.2.27"/>
    </reaction>
</comment>
<proteinExistence type="predicted"/>
<dbReference type="EMBL" id="JACEGQ020000014">
    <property type="protein sequence ID" value="KAH8487873.1"/>
    <property type="molecule type" value="Genomic_DNA"/>
</dbReference>
<protein>
    <recommendedName>
        <fullName evidence="2">RING-type E3 ubiquitin transferase</fullName>
        <ecNumber evidence="2">2.3.2.27</ecNumber>
    </recommendedName>
</protein>
<keyword evidence="5" id="KW-1185">Reference proteome</keyword>
<evidence type="ECO:0000256" key="3">
    <source>
        <dbReference type="ARBA" id="ARBA00022786"/>
    </source>
</evidence>
<evidence type="ECO:0000256" key="2">
    <source>
        <dbReference type="ARBA" id="ARBA00012483"/>
    </source>
</evidence>
<organism evidence="4 5">
    <name type="scientific">Populus deltoides</name>
    <name type="common">Eastern poplar</name>
    <name type="synonym">Eastern cottonwood</name>
    <dbReference type="NCBI Taxonomy" id="3696"/>
    <lineage>
        <taxon>Eukaryota</taxon>
        <taxon>Viridiplantae</taxon>
        <taxon>Streptophyta</taxon>
        <taxon>Embryophyta</taxon>
        <taxon>Tracheophyta</taxon>
        <taxon>Spermatophyta</taxon>
        <taxon>Magnoliopsida</taxon>
        <taxon>eudicotyledons</taxon>
        <taxon>Gunneridae</taxon>
        <taxon>Pentapetalae</taxon>
        <taxon>rosids</taxon>
        <taxon>fabids</taxon>
        <taxon>Malpighiales</taxon>
        <taxon>Salicaceae</taxon>
        <taxon>Saliceae</taxon>
        <taxon>Populus</taxon>
    </lineage>
</organism>
<name>A0A8T2X656_POPDE</name>
<evidence type="ECO:0000313" key="5">
    <source>
        <dbReference type="Proteomes" id="UP000807159"/>
    </source>
</evidence>
<gene>
    <name evidence="4" type="ORF">H0E87_023811</name>
</gene>
<dbReference type="PANTHER" id="PTHR45647:SF132">
    <property type="entry name" value="KINASE WITH ADENINE NUCLEOTIDE ALPHA HYDROLASES-LIKE DOMAIN-CONTAINING PROTEIN"/>
    <property type="match status" value="1"/>
</dbReference>
<accession>A0A8T2X656</accession>
<sequence>MKLDGALCNKRFRIAAEIATGLLFLHQTKPEPLVQRDLKPGNITPATCSHLEIQGILHLSSHMGIICLTGFQIFRPPFQYQSSVSTSKPWGLALKITPGSKRLVAIMQTNTLLDFDQDKNCCS</sequence>
<dbReference type="GO" id="GO:0061630">
    <property type="term" value="F:ubiquitin protein ligase activity"/>
    <property type="evidence" value="ECO:0007669"/>
    <property type="project" value="UniProtKB-EC"/>
</dbReference>
<evidence type="ECO:0000256" key="1">
    <source>
        <dbReference type="ARBA" id="ARBA00000900"/>
    </source>
</evidence>
<dbReference type="EC" id="2.3.2.27" evidence="2"/>
<dbReference type="InterPro" id="IPR051348">
    <property type="entry name" value="U-box_ubiquitin_ligases"/>
</dbReference>
<dbReference type="Proteomes" id="UP000807159">
    <property type="component" value="Chromosome 14"/>
</dbReference>
<keyword evidence="3" id="KW-0833">Ubl conjugation pathway</keyword>
<dbReference type="Gene3D" id="1.10.510.10">
    <property type="entry name" value="Transferase(Phosphotransferase) domain 1"/>
    <property type="match status" value="1"/>
</dbReference>
<dbReference type="InterPro" id="IPR011009">
    <property type="entry name" value="Kinase-like_dom_sf"/>
</dbReference>
<dbReference type="SUPFAM" id="SSF56112">
    <property type="entry name" value="Protein kinase-like (PK-like)"/>
    <property type="match status" value="1"/>
</dbReference>
<dbReference type="PANTHER" id="PTHR45647">
    <property type="entry name" value="OS02G0152300 PROTEIN"/>
    <property type="match status" value="1"/>
</dbReference>